<organism evidence="2">
    <name type="scientific">marine metagenome</name>
    <dbReference type="NCBI Taxonomy" id="408172"/>
    <lineage>
        <taxon>unclassified sequences</taxon>
        <taxon>metagenomes</taxon>
        <taxon>ecological metagenomes</taxon>
    </lineage>
</organism>
<dbReference type="EMBL" id="UINC01029940">
    <property type="protein sequence ID" value="SVB13521.1"/>
    <property type="molecule type" value="Genomic_DNA"/>
</dbReference>
<evidence type="ECO:0000259" key="1">
    <source>
        <dbReference type="Pfam" id="PF01321"/>
    </source>
</evidence>
<gene>
    <name evidence="2" type="ORF">METZ01_LOCUS166375</name>
</gene>
<sequence length="277" mass="30730">MTTNNKNFQPSATEIERRYRNTRAAMEMAELDAVIISGSEYTGFEGAVRYMCGFHILHRYAYVVVPMSGEPTCVFPKEATWVGDHTQTFIEQREFPAHCGKWMADYCKGQGWKRIGVYGLSYIISVRDYQALADTGLEFIDFDEAFDHSRAGKSAEELASVRASMEINKVGVLAVIQAYDAGKTEAELMGVAEEAFASCGTARNTMDMVLVGPNGSLLPQMVFADPNRRVQDSDGLLYGLEVAGPGGHWVEFSRLLAPTGISNDTRRLMDAYAEFHE</sequence>
<proteinExistence type="predicted"/>
<dbReference type="PANTHER" id="PTHR46112">
    <property type="entry name" value="AMINOPEPTIDASE"/>
    <property type="match status" value="1"/>
</dbReference>
<feature type="domain" description="Creatinase N-terminal" evidence="1">
    <location>
        <begin position="18"/>
        <end position="150"/>
    </location>
</feature>
<dbReference type="InterPro" id="IPR000587">
    <property type="entry name" value="Creatinase_N"/>
</dbReference>
<dbReference type="Gene3D" id="3.90.230.10">
    <property type="entry name" value="Creatinase/methionine aminopeptidase superfamily"/>
    <property type="match status" value="1"/>
</dbReference>
<dbReference type="Gene3D" id="3.40.350.10">
    <property type="entry name" value="Creatinase/prolidase N-terminal domain"/>
    <property type="match status" value="1"/>
</dbReference>
<dbReference type="InterPro" id="IPR050659">
    <property type="entry name" value="Peptidase_M24B"/>
</dbReference>
<reference evidence="2" key="1">
    <citation type="submission" date="2018-05" db="EMBL/GenBank/DDBJ databases">
        <authorList>
            <person name="Lanie J.A."/>
            <person name="Ng W.-L."/>
            <person name="Kazmierczak K.M."/>
            <person name="Andrzejewski T.M."/>
            <person name="Davidsen T.M."/>
            <person name="Wayne K.J."/>
            <person name="Tettelin H."/>
            <person name="Glass J.I."/>
            <person name="Rusch D."/>
            <person name="Podicherti R."/>
            <person name="Tsui H.-C.T."/>
            <person name="Winkler M.E."/>
        </authorList>
    </citation>
    <scope>NUCLEOTIDE SEQUENCE</scope>
</reference>
<dbReference type="AlphaFoldDB" id="A0A382BJ21"/>
<evidence type="ECO:0000313" key="2">
    <source>
        <dbReference type="EMBL" id="SVB13521.1"/>
    </source>
</evidence>
<dbReference type="InterPro" id="IPR029149">
    <property type="entry name" value="Creatin/AminoP/Spt16_N"/>
</dbReference>
<dbReference type="SUPFAM" id="SSF55920">
    <property type="entry name" value="Creatinase/aminopeptidase"/>
    <property type="match status" value="1"/>
</dbReference>
<dbReference type="InterPro" id="IPR036005">
    <property type="entry name" value="Creatinase/aminopeptidase-like"/>
</dbReference>
<dbReference type="Pfam" id="PF01321">
    <property type="entry name" value="Creatinase_N"/>
    <property type="match status" value="1"/>
</dbReference>
<feature type="non-terminal residue" evidence="2">
    <location>
        <position position="277"/>
    </location>
</feature>
<dbReference type="PANTHER" id="PTHR46112:SF2">
    <property type="entry name" value="XAA-PRO AMINOPEPTIDASE P-RELATED"/>
    <property type="match status" value="1"/>
</dbReference>
<accession>A0A382BJ21</accession>
<dbReference type="SUPFAM" id="SSF53092">
    <property type="entry name" value="Creatinase/prolidase N-terminal domain"/>
    <property type="match status" value="1"/>
</dbReference>
<protein>
    <recommendedName>
        <fullName evidence="1">Creatinase N-terminal domain-containing protein</fullName>
    </recommendedName>
</protein>
<name>A0A382BJ21_9ZZZZ</name>